<gene>
    <name evidence="6" type="ORF">ACFOOT_00005</name>
</gene>
<dbReference type="Gene3D" id="3.40.50.2300">
    <property type="match status" value="1"/>
</dbReference>
<dbReference type="PANTHER" id="PTHR48111:SF36">
    <property type="entry name" value="TRANSCRIPTIONAL REGULATORY PROTEIN CUTR"/>
    <property type="match status" value="1"/>
</dbReference>
<dbReference type="InterPro" id="IPR039420">
    <property type="entry name" value="WalR-like"/>
</dbReference>
<sequence>MRVLIVEDNVRLAGLLAEALGRSGIVCDRATSLDGAEAALDLARFDALLLDLGLPDGDGRTWLQRRRAAGLALPVLVLTARSGLDDRVAGLDAGADDYLVKPAEAAEIAARLRALLRRPGPRASAVIEVGPLAFDTATRQASIAGTRLDLARREADLLELLMRGAGSVVRRSQIENALYNFDEAVSPNAVDAAASRLRRRLEEKGLGAMLHTIRGLGYLLEDRR</sequence>
<dbReference type="EMBL" id="JBHRYE010000001">
    <property type="protein sequence ID" value="MFC3669794.1"/>
    <property type="molecule type" value="Genomic_DNA"/>
</dbReference>
<dbReference type="RefSeq" id="WP_191324698.1">
    <property type="nucleotide sequence ID" value="NZ_BMZP01000011.1"/>
</dbReference>
<organism evidence="6 7">
    <name type="scientific">Novosphingobium pokkalii</name>
    <dbReference type="NCBI Taxonomy" id="1770194"/>
    <lineage>
        <taxon>Bacteria</taxon>
        <taxon>Pseudomonadati</taxon>
        <taxon>Pseudomonadota</taxon>
        <taxon>Alphaproteobacteria</taxon>
        <taxon>Sphingomonadales</taxon>
        <taxon>Sphingomonadaceae</taxon>
        <taxon>Novosphingobium</taxon>
    </lineage>
</organism>
<proteinExistence type="predicted"/>
<name>A0ABV7UX66_9SPHN</name>
<feature type="modified residue" description="4-aspartylphosphate" evidence="2">
    <location>
        <position position="51"/>
    </location>
</feature>
<feature type="domain" description="OmpR/PhoB-type" evidence="5">
    <location>
        <begin position="124"/>
        <end position="222"/>
    </location>
</feature>
<keyword evidence="2" id="KW-0597">Phosphoprotein</keyword>
<feature type="DNA-binding region" description="OmpR/PhoB-type" evidence="3">
    <location>
        <begin position="124"/>
        <end position="222"/>
    </location>
</feature>
<dbReference type="InterPro" id="IPR011006">
    <property type="entry name" value="CheY-like_superfamily"/>
</dbReference>
<evidence type="ECO:0000259" key="4">
    <source>
        <dbReference type="PROSITE" id="PS50110"/>
    </source>
</evidence>
<feature type="domain" description="Response regulatory" evidence="4">
    <location>
        <begin position="2"/>
        <end position="116"/>
    </location>
</feature>
<reference evidence="7" key="1">
    <citation type="journal article" date="2019" name="Int. J. Syst. Evol. Microbiol.">
        <title>The Global Catalogue of Microorganisms (GCM) 10K type strain sequencing project: providing services to taxonomists for standard genome sequencing and annotation.</title>
        <authorList>
            <consortium name="The Broad Institute Genomics Platform"/>
            <consortium name="The Broad Institute Genome Sequencing Center for Infectious Disease"/>
            <person name="Wu L."/>
            <person name="Ma J."/>
        </authorList>
    </citation>
    <scope>NUCLEOTIDE SEQUENCE [LARGE SCALE GENOMIC DNA]</scope>
    <source>
        <strain evidence="7">KCTC 42224</strain>
    </source>
</reference>
<dbReference type="SMART" id="SM00448">
    <property type="entry name" value="REC"/>
    <property type="match status" value="1"/>
</dbReference>
<dbReference type="PROSITE" id="PS51755">
    <property type="entry name" value="OMPR_PHOB"/>
    <property type="match status" value="1"/>
</dbReference>
<dbReference type="CDD" id="cd00383">
    <property type="entry name" value="trans_reg_C"/>
    <property type="match status" value="1"/>
</dbReference>
<accession>A0ABV7UX66</accession>
<dbReference type="Pfam" id="PF00486">
    <property type="entry name" value="Trans_reg_C"/>
    <property type="match status" value="1"/>
</dbReference>
<comment type="caution">
    <text evidence="6">The sequence shown here is derived from an EMBL/GenBank/DDBJ whole genome shotgun (WGS) entry which is preliminary data.</text>
</comment>
<dbReference type="SUPFAM" id="SSF52172">
    <property type="entry name" value="CheY-like"/>
    <property type="match status" value="1"/>
</dbReference>
<dbReference type="SMART" id="SM00862">
    <property type="entry name" value="Trans_reg_C"/>
    <property type="match status" value="1"/>
</dbReference>
<dbReference type="Gene3D" id="6.10.250.690">
    <property type="match status" value="1"/>
</dbReference>
<evidence type="ECO:0000256" key="3">
    <source>
        <dbReference type="PROSITE-ProRule" id="PRU01091"/>
    </source>
</evidence>
<keyword evidence="7" id="KW-1185">Reference proteome</keyword>
<dbReference type="InterPro" id="IPR036388">
    <property type="entry name" value="WH-like_DNA-bd_sf"/>
</dbReference>
<evidence type="ECO:0000313" key="6">
    <source>
        <dbReference type="EMBL" id="MFC3669794.1"/>
    </source>
</evidence>
<dbReference type="Gene3D" id="1.10.10.10">
    <property type="entry name" value="Winged helix-like DNA-binding domain superfamily/Winged helix DNA-binding domain"/>
    <property type="match status" value="1"/>
</dbReference>
<evidence type="ECO:0000259" key="5">
    <source>
        <dbReference type="PROSITE" id="PS51755"/>
    </source>
</evidence>
<dbReference type="InterPro" id="IPR001867">
    <property type="entry name" value="OmpR/PhoB-type_DNA-bd"/>
</dbReference>
<dbReference type="Proteomes" id="UP001595683">
    <property type="component" value="Unassembled WGS sequence"/>
</dbReference>
<dbReference type="InterPro" id="IPR001789">
    <property type="entry name" value="Sig_transdc_resp-reg_receiver"/>
</dbReference>
<dbReference type="PROSITE" id="PS50110">
    <property type="entry name" value="RESPONSE_REGULATORY"/>
    <property type="match status" value="1"/>
</dbReference>
<protein>
    <submittedName>
        <fullName evidence="6">Response regulator</fullName>
    </submittedName>
</protein>
<evidence type="ECO:0000256" key="2">
    <source>
        <dbReference type="PROSITE-ProRule" id="PRU00169"/>
    </source>
</evidence>
<dbReference type="PANTHER" id="PTHR48111">
    <property type="entry name" value="REGULATOR OF RPOS"/>
    <property type="match status" value="1"/>
</dbReference>
<keyword evidence="1 3" id="KW-0238">DNA-binding</keyword>
<evidence type="ECO:0000256" key="1">
    <source>
        <dbReference type="ARBA" id="ARBA00023125"/>
    </source>
</evidence>
<evidence type="ECO:0000313" key="7">
    <source>
        <dbReference type="Proteomes" id="UP001595683"/>
    </source>
</evidence>
<dbReference type="Pfam" id="PF00072">
    <property type="entry name" value="Response_reg"/>
    <property type="match status" value="1"/>
</dbReference>